<feature type="transmembrane region" description="Helical" evidence="2">
    <location>
        <begin position="40"/>
        <end position="61"/>
    </location>
</feature>
<evidence type="ECO:0000313" key="3">
    <source>
        <dbReference type="EMBL" id="CAD9775548.1"/>
    </source>
</evidence>
<feature type="transmembrane region" description="Helical" evidence="2">
    <location>
        <begin position="246"/>
        <end position="266"/>
    </location>
</feature>
<dbReference type="AlphaFoldDB" id="A0A7S2U0I1"/>
<dbReference type="EMBL" id="HBHP01031702">
    <property type="protein sequence ID" value="CAD9775548.1"/>
    <property type="molecule type" value="Transcribed_RNA"/>
</dbReference>
<sequence length="411" mass="44841">MFDVLRSRLRYVPAASDSHFPAPTMDTCTPATADVNLRPFHIAVTILLMSAGTLFGSLHWLRAGRLQRSSTLSEGRHREIHFYLWSIIRFNWAQVLVFGPLLSLFASFDISSNADECLVASVALPVGYLASNLFKHHVMIGRSVLAHPDGVHRKLRVRMIWVISVLVILFAASIVFRTVKGDVATHYRCPDGRIICGANNMTFGQTVLAVIEFMVSITSLTLYLQPLLFPLRSESAAEYRAITTRTLITSAFMIATSLTLFVSMAVVGDRSVIDRELLTILVASDMFLNMCFLNATWTSQYYFKIARETLGLGLTSSCTKQPQTARESSGLHRRDLRLQSAGSRDLRLQSAGSAGPRRNSLGRSTTRGGGSCKGASSVSKKCDSGISHSAGCSGSPFGAAPVGVDVKQVDV</sequence>
<protein>
    <recommendedName>
        <fullName evidence="4">Transmembrane protein</fullName>
    </recommendedName>
</protein>
<gene>
    <name evidence="3" type="ORF">LSP00402_LOCUS19545</name>
</gene>
<accession>A0A7S2U0I1</accession>
<feature type="region of interest" description="Disordered" evidence="1">
    <location>
        <begin position="343"/>
        <end position="411"/>
    </location>
</feature>
<evidence type="ECO:0000256" key="1">
    <source>
        <dbReference type="SAM" id="MobiDB-lite"/>
    </source>
</evidence>
<feature type="transmembrane region" description="Helical" evidence="2">
    <location>
        <begin position="155"/>
        <end position="176"/>
    </location>
</feature>
<keyword evidence="2" id="KW-0472">Membrane</keyword>
<evidence type="ECO:0008006" key="4">
    <source>
        <dbReference type="Google" id="ProtNLM"/>
    </source>
</evidence>
<feature type="transmembrane region" description="Helical" evidence="2">
    <location>
        <begin position="278"/>
        <end position="297"/>
    </location>
</feature>
<evidence type="ECO:0000256" key="2">
    <source>
        <dbReference type="SAM" id="Phobius"/>
    </source>
</evidence>
<reference evidence="3" key="1">
    <citation type="submission" date="2021-01" db="EMBL/GenBank/DDBJ databases">
        <authorList>
            <person name="Corre E."/>
            <person name="Pelletier E."/>
            <person name="Niang G."/>
            <person name="Scheremetjew M."/>
            <person name="Finn R."/>
            <person name="Kale V."/>
            <person name="Holt S."/>
            <person name="Cochrane G."/>
            <person name="Meng A."/>
            <person name="Brown T."/>
            <person name="Cohen L."/>
        </authorList>
    </citation>
    <scope>NUCLEOTIDE SEQUENCE</scope>
    <source>
        <strain evidence="3">CCMP622</strain>
    </source>
</reference>
<keyword evidence="2" id="KW-0812">Transmembrane</keyword>
<organism evidence="3">
    <name type="scientific">Lotharella oceanica</name>
    <dbReference type="NCBI Taxonomy" id="641309"/>
    <lineage>
        <taxon>Eukaryota</taxon>
        <taxon>Sar</taxon>
        <taxon>Rhizaria</taxon>
        <taxon>Cercozoa</taxon>
        <taxon>Chlorarachniophyceae</taxon>
        <taxon>Lotharella</taxon>
    </lineage>
</organism>
<name>A0A7S2U0I1_9EUKA</name>
<feature type="transmembrane region" description="Helical" evidence="2">
    <location>
        <begin position="82"/>
        <end position="106"/>
    </location>
</feature>
<proteinExistence type="predicted"/>
<keyword evidence="2" id="KW-1133">Transmembrane helix</keyword>